<dbReference type="InterPro" id="IPR013249">
    <property type="entry name" value="RNA_pol_sigma70_r4_t2"/>
</dbReference>
<evidence type="ECO:0000259" key="5">
    <source>
        <dbReference type="Pfam" id="PF04542"/>
    </source>
</evidence>
<evidence type="ECO:0000256" key="1">
    <source>
        <dbReference type="ARBA" id="ARBA00010641"/>
    </source>
</evidence>
<dbReference type="PANTHER" id="PTHR43133:SF63">
    <property type="entry name" value="RNA POLYMERASE SIGMA FACTOR FECI-RELATED"/>
    <property type="match status" value="1"/>
</dbReference>
<dbReference type="AlphaFoldDB" id="A0A454JDH8"/>
<comment type="caution">
    <text evidence="7">The sequence shown here is derived from an EMBL/GenBank/DDBJ whole genome shotgun (WGS) entry which is preliminary data.</text>
</comment>
<accession>A0A454JDH8</accession>
<dbReference type="InterPro" id="IPR013324">
    <property type="entry name" value="RNA_pol_sigma_r3/r4-like"/>
</dbReference>
<dbReference type="GO" id="GO:0016987">
    <property type="term" value="F:sigma factor activity"/>
    <property type="evidence" value="ECO:0007669"/>
    <property type="project" value="UniProtKB-KW"/>
</dbReference>
<dbReference type="Pfam" id="PF08281">
    <property type="entry name" value="Sigma70_r4_2"/>
    <property type="match status" value="1"/>
</dbReference>
<dbReference type="InterPro" id="IPR013325">
    <property type="entry name" value="RNA_pol_sigma_r2"/>
</dbReference>
<dbReference type="Proteomes" id="UP000274139">
    <property type="component" value="Unassembled WGS sequence"/>
</dbReference>
<dbReference type="GO" id="GO:0003677">
    <property type="term" value="F:DNA binding"/>
    <property type="evidence" value="ECO:0007669"/>
    <property type="project" value="InterPro"/>
</dbReference>
<keyword evidence="3" id="KW-0731">Sigma factor</keyword>
<evidence type="ECO:0000256" key="3">
    <source>
        <dbReference type="ARBA" id="ARBA00023082"/>
    </source>
</evidence>
<dbReference type="CDD" id="cd06171">
    <property type="entry name" value="Sigma70_r4"/>
    <property type="match status" value="1"/>
</dbReference>
<evidence type="ECO:0000256" key="4">
    <source>
        <dbReference type="ARBA" id="ARBA00023163"/>
    </source>
</evidence>
<protein>
    <submittedName>
        <fullName evidence="7">RNA polymerase sigma factor</fullName>
    </submittedName>
</protein>
<sequence>MMSGFASLAAAMPIAADIASLYLNHIVELRRYLSGKVDSTALADDLAHETFARVLATDKALDGVRQPRALLFCIARNLLIDHYRGKAAHAGVMVPLESCQQQPSAAPSPERIVLARQQLAQLRHAIDSLPPRCRQAFVRFRFDGISQKTLAAELGITLNAVEKLLIRAMLALRQQLEWA</sequence>
<dbReference type="InterPro" id="IPR007627">
    <property type="entry name" value="RNA_pol_sigma70_r2"/>
</dbReference>
<evidence type="ECO:0000313" key="7">
    <source>
        <dbReference type="EMBL" id="RMC91640.1"/>
    </source>
</evidence>
<feature type="domain" description="RNA polymerase sigma factor 70 region 4 type 2" evidence="6">
    <location>
        <begin position="120"/>
        <end position="172"/>
    </location>
</feature>
<comment type="similarity">
    <text evidence="1">Belongs to the sigma-70 factor family. ECF subfamily.</text>
</comment>
<dbReference type="Gene3D" id="1.10.10.10">
    <property type="entry name" value="Winged helix-like DNA-binding domain superfamily/Winged helix DNA-binding domain"/>
    <property type="match status" value="1"/>
</dbReference>
<dbReference type="SUPFAM" id="SSF88659">
    <property type="entry name" value="Sigma3 and sigma4 domains of RNA polymerase sigma factors"/>
    <property type="match status" value="1"/>
</dbReference>
<dbReference type="PANTHER" id="PTHR43133">
    <property type="entry name" value="RNA POLYMERASE ECF-TYPE SIGMA FACTO"/>
    <property type="match status" value="1"/>
</dbReference>
<evidence type="ECO:0000313" key="8">
    <source>
        <dbReference type="Proteomes" id="UP000274139"/>
    </source>
</evidence>
<dbReference type="GO" id="GO:0006352">
    <property type="term" value="P:DNA-templated transcription initiation"/>
    <property type="evidence" value="ECO:0007669"/>
    <property type="project" value="InterPro"/>
</dbReference>
<dbReference type="Pfam" id="PF04542">
    <property type="entry name" value="Sigma70_r2"/>
    <property type="match status" value="1"/>
</dbReference>
<gene>
    <name evidence="7" type="ORF">EAY64_18890</name>
</gene>
<proteinExistence type="inferred from homology"/>
<dbReference type="InterPro" id="IPR014284">
    <property type="entry name" value="RNA_pol_sigma-70_dom"/>
</dbReference>
<keyword evidence="8" id="KW-1185">Reference proteome</keyword>
<dbReference type="EMBL" id="RFAR01000109">
    <property type="protein sequence ID" value="RMC91640.1"/>
    <property type="molecule type" value="Genomic_DNA"/>
</dbReference>
<dbReference type="InterPro" id="IPR036388">
    <property type="entry name" value="WH-like_DNA-bd_sf"/>
</dbReference>
<dbReference type="Gene3D" id="1.10.1740.10">
    <property type="match status" value="1"/>
</dbReference>
<dbReference type="SUPFAM" id="SSF88946">
    <property type="entry name" value="Sigma2 domain of RNA polymerase sigma factors"/>
    <property type="match status" value="1"/>
</dbReference>
<dbReference type="NCBIfam" id="TIGR02937">
    <property type="entry name" value="sigma70-ECF"/>
    <property type="match status" value="1"/>
</dbReference>
<keyword evidence="2" id="KW-0805">Transcription regulation</keyword>
<evidence type="ECO:0000259" key="6">
    <source>
        <dbReference type="Pfam" id="PF08281"/>
    </source>
</evidence>
<organism evidence="7 8">
    <name type="scientific">Aquitalea palustris</name>
    <dbReference type="NCBI Taxonomy" id="2480983"/>
    <lineage>
        <taxon>Bacteria</taxon>
        <taxon>Pseudomonadati</taxon>
        <taxon>Pseudomonadota</taxon>
        <taxon>Betaproteobacteria</taxon>
        <taxon>Neisseriales</taxon>
        <taxon>Chromobacteriaceae</taxon>
        <taxon>Aquitalea</taxon>
    </lineage>
</organism>
<reference evidence="7 8" key="1">
    <citation type="submission" date="2018-10" db="EMBL/GenBank/DDBJ databases">
        <title>Draft genome sequence of Aquitalea MWU14-2217 isolated from a wild cranberry bog in Provincetown, Massachusetts.</title>
        <authorList>
            <person name="Ebadzadsahrai G."/>
            <person name="Soby S."/>
        </authorList>
    </citation>
    <scope>NUCLEOTIDE SEQUENCE [LARGE SCALE GENOMIC DNA]</scope>
    <source>
        <strain evidence="7 8">MWU14-2217</strain>
    </source>
</reference>
<name>A0A454JDH8_9NEIS</name>
<dbReference type="InterPro" id="IPR039425">
    <property type="entry name" value="RNA_pol_sigma-70-like"/>
</dbReference>
<evidence type="ECO:0000256" key="2">
    <source>
        <dbReference type="ARBA" id="ARBA00023015"/>
    </source>
</evidence>
<keyword evidence="4" id="KW-0804">Transcription</keyword>
<feature type="domain" description="RNA polymerase sigma-70 region 2" evidence="5">
    <location>
        <begin position="22"/>
        <end position="87"/>
    </location>
</feature>